<evidence type="ECO:0000256" key="1">
    <source>
        <dbReference type="ARBA" id="ARBA00004613"/>
    </source>
</evidence>
<dbReference type="PROSITE" id="PS00330">
    <property type="entry name" value="HEMOLYSIN_CALCIUM"/>
    <property type="match status" value="3"/>
</dbReference>
<dbReference type="Pfam" id="PF00353">
    <property type="entry name" value="HemolysinCabind"/>
    <property type="match status" value="2"/>
</dbReference>
<dbReference type="Gene3D" id="2.150.10.10">
    <property type="entry name" value="Serralysin-like metalloprotease, C-terminal"/>
    <property type="match status" value="1"/>
</dbReference>
<sequence>MTRILTYSQDVDYITSVLDNFYNFIRWENPSFARDGSSFSVTDSSGYGFTCYGTNLSAATGGGYTGTVTAVDPFYASYTLFEVADLSLTWSQVVAANQSNAQAGARDFIERLFLDGGVTVIGASGADKNLERDTNIYGSPHEFTGDDVFRLKGGADQFWLGAGNDRAFGQGGNDRLWGDDGRDFLSGGNGRDKLFGGAGADRLIGGKGDDTLIGGGGRDTFVFGTNDGSDRIIGFDDRQDHIILNGDPVRQRIVETDEGTVIHWGHTEILLVGVDDWSGF</sequence>
<dbReference type="SUPFAM" id="SSF51120">
    <property type="entry name" value="beta-Roll"/>
    <property type="match status" value="1"/>
</dbReference>
<accession>A0ABV9KLS4</accession>
<gene>
    <name evidence="3" type="ORF">ACFO5X_20880</name>
</gene>
<comment type="subcellular location">
    <subcellularLocation>
        <location evidence="1">Secreted</location>
    </subcellularLocation>
</comment>
<dbReference type="InterPro" id="IPR001343">
    <property type="entry name" value="Hemolysn_Ca-bd"/>
</dbReference>
<dbReference type="PANTHER" id="PTHR38340">
    <property type="entry name" value="S-LAYER PROTEIN"/>
    <property type="match status" value="1"/>
</dbReference>
<dbReference type="PANTHER" id="PTHR38340:SF1">
    <property type="entry name" value="S-LAYER PROTEIN"/>
    <property type="match status" value="1"/>
</dbReference>
<evidence type="ECO:0000313" key="3">
    <source>
        <dbReference type="EMBL" id="MFC4671017.1"/>
    </source>
</evidence>
<dbReference type="InterPro" id="IPR011049">
    <property type="entry name" value="Serralysin-like_metalloprot_C"/>
</dbReference>
<dbReference type="InterPro" id="IPR018511">
    <property type="entry name" value="Hemolysin-typ_Ca-bd_CS"/>
</dbReference>
<name>A0ABV9KLS4_9RHOB</name>
<evidence type="ECO:0000313" key="4">
    <source>
        <dbReference type="Proteomes" id="UP001595973"/>
    </source>
</evidence>
<comment type="caution">
    <text evidence="3">The sequence shown here is derived from an EMBL/GenBank/DDBJ whole genome shotgun (WGS) entry which is preliminary data.</text>
</comment>
<dbReference type="EMBL" id="JBHSGI010000032">
    <property type="protein sequence ID" value="MFC4671017.1"/>
    <property type="molecule type" value="Genomic_DNA"/>
</dbReference>
<reference evidence="4" key="1">
    <citation type="journal article" date="2019" name="Int. J. Syst. Evol. Microbiol.">
        <title>The Global Catalogue of Microorganisms (GCM) 10K type strain sequencing project: providing services to taxonomists for standard genome sequencing and annotation.</title>
        <authorList>
            <consortium name="The Broad Institute Genomics Platform"/>
            <consortium name="The Broad Institute Genome Sequencing Center for Infectious Disease"/>
            <person name="Wu L."/>
            <person name="Ma J."/>
        </authorList>
    </citation>
    <scope>NUCLEOTIDE SEQUENCE [LARGE SCALE GENOMIC DNA]</scope>
    <source>
        <strain evidence="4">CGMCC 4.7283</strain>
    </source>
</reference>
<keyword evidence="2" id="KW-0964">Secreted</keyword>
<dbReference type="PRINTS" id="PR00313">
    <property type="entry name" value="CABNDNGRPT"/>
</dbReference>
<organism evidence="3 4">
    <name type="scientific">Seohaeicola nanhaiensis</name>
    <dbReference type="NCBI Taxonomy" id="1387282"/>
    <lineage>
        <taxon>Bacteria</taxon>
        <taxon>Pseudomonadati</taxon>
        <taxon>Pseudomonadota</taxon>
        <taxon>Alphaproteobacteria</taxon>
        <taxon>Rhodobacterales</taxon>
        <taxon>Roseobacteraceae</taxon>
        <taxon>Seohaeicola</taxon>
    </lineage>
</organism>
<dbReference type="RefSeq" id="WP_380720837.1">
    <property type="nucleotide sequence ID" value="NZ_JBHSGI010000032.1"/>
</dbReference>
<protein>
    <submittedName>
        <fullName evidence="3">Calcium-binding protein</fullName>
    </submittedName>
</protein>
<proteinExistence type="predicted"/>
<dbReference type="Proteomes" id="UP001595973">
    <property type="component" value="Unassembled WGS sequence"/>
</dbReference>
<dbReference type="InterPro" id="IPR050557">
    <property type="entry name" value="RTX_toxin/Mannuronan_C5-epim"/>
</dbReference>
<keyword evidence="4" id="KW-1185">Reference proteome</keyword>
<evidence type="ECO:0000256" key="2">
    <source>
        <dbReference type="ARBA" id="ARBA00022525"/>
    </source>
</evidence>